<evidence type="ECO:0000313" key="2">
    <source>
        <dbReference type="Proteomes" id="UP001250662"/>
    </source>
</evidence>
<sequence>MPYSNSIKSLSKIFEASINSNSKNWLKTRLNETIKECSTKKLYLTYTLCSSNIEQGDIDFNENSDDEIENYLKSKKANTLELARIFLLVKVLEANDTFFKDKVINLIQVADISELVTFLNYLVLLPNAENFKFVGVEALRTNIATVFDAIAMDNPYPSLYFNEQQWNQMYLKAAFMQRDLSKILGIDIRANKELARIISDYAHERWAASRDIDPLFWRPVSNYIQGQLLSDIERLFKSDNHLENKAAALVCFKSKDEKIQQMLVDYPKFEKQLKNGILTWDDLRN</sequence>
<evidence type="ECO:0000313" key="1">
    <source>
        <dbReference type="EMBL" id="MDT0622589.1"/>
    </source>
</evidence>
<accession>A0ABU3BKB5</accession>
<keyword evidence="2" id="KW-1185">Reference proteome</keyword>
<gene>
    <name evidence="1" type="ORF">RM520_13230</name>
</gene>
<dbReference type="NCBIfam" id="NF035938">
    <property type="entry name" value="EboA_domain"/>
    <property type="match status" value="1"/>
</dbReference>
<name>A0ABU3BKB5_9FLAO</name>
<dbReference type="Proteomes" id="UP001250662">
    <property type="component" value="Unassembled WGS sequence"/>
</dbReference>
<dbReference type="EMBL" id="JAVRHU010000004">
    <property type="protein sequence ID" value="MDT0622589.1"/>
    <property type="molecule type" value="Genomic_DNA"/>
</dbReference>
<reference evidence="1 2" key="1">
    <citation type="submission" date="2023-09" db="EMBL/GenBank/DDBJ databases">
        <authorList>
            <person name="Rey-Velasco X."/>
        </authorList>
    </citation>
    <scope>NUCLEOTIDE SEQUENCE [LARGE SCALE GENOMIC DNA]</scope>
    <source>
        <strain evidence="1 2">P007</strain>
    </source>
</reference>
<organism evidence="1 2">
    <name type="scientific">Croceitalea vernalis</name>
    <dbReference type="NCBI Taxonomy" id="3075599"/>
    <lineage>
        <taxon>Bacteria</taxon>
        <taxon>Pseudomonadati</taxon>
        <taxon>Bacteroidota</taxon>
        <taxon>Flavobacteriia</taxon>
        <taxon>Flavobacteriales</taxon>
        <taxon>Flavobacteriaceae</taxon>
        <taxon>Croceitalea</taxon>
    </lineage>
</organism>
<proteinExistence type="predicted"/>
<comment type="caution">
    <text evidence="1">The sequence shown here is derived from an EMBL/GenBank/DDBJ whole genome shotgun (WGS) entry which is preliminary data.</text>
</comment>
<protein>
    <submittedName>
        <fullName evidence="1">EboA domain-containing protein</fullName>
    </submittedName>
</protein>
<dbReference type="RefSeq" id="WP_311386324.1">
    <property type="nucleotide sequence ID" value="NZ_JAVRHU010000004.1"/>
</dbReference>
<dbReference type="InterPro" id="IPR047715">
    <property type="entry name" value="EboA_dom"/>
</dbReference>